<proteinExistence type="predicted"/>
<evidence type="ECO:0000313" key="2">
    <source>
        <dbReference type="EMBL" id="KAK4120556.1"/>
    </source>
</evidence>
<dbReference type="AlphaFoldDB" id="A0AAN6TV67"/>
<dbReference type="EMBL" id="MU853238">
    <property type="protein sequence ID" value="KAK4120556.1"/>
    <property type="molecule type" value="Genomic_DNA"/>
</dbReference>
<keyword evidence="3" id="KW-1185">Reference proteome</keyword>
<feature type="transmembrane region" description="Helical" evidence="1">
    <location>
        <begin position="20"/>
        <end position="42"/>
    </location>
</feature>
<feature type="transmembrane region" description="Helical" evidence="1">
    <location>
        <begin position="526"/>
        <end position="547"/>
    </location>
</feature>
<reference evidence="2" key="2">
    <citation type="submission" date="2023-05" db="EMBL/GenBank/DDBJ databases">
        <authorList>
            <consortium name="Lawrence Berkeley National Laboratory"/>
            <person name="Steindorff A."/>
            <person name="Hensen N."/>
            <person name="Bonometti L."/>
            <person name="Westerberg I."/>
            <person name="Brannstrom I.O."/>
            <person name="Guillou S."/>
            <person name="Cros-Aarteil S."/>
            <person name="Calhoun S."/>
            <person name="Haridas S."/>
            <person name="Kuo A."/>
            <person name="Mondo S."/>
            <person name="Pangilinan J."/>
            <person name="Riley R."/>
            <person name="Labutti K."/>
            <person name="Andreopoulos B."/>
            <person name="Lipzen A."/>
            <person name="Chen C."/>
            <person name="Yanf M."/>
            <person name="Daum C."/>
            <person name="Ng V."/>
            <person name="Clum A."/>
            <person name="Ohm R."/>
            <person name="Martin F."/>
            <person name="Silar P."/>
            <person name="Natvig D."/>
            <person name="Lalanne C."/>
            <person name="Gautier V."/>
            <person name="Ament-Velasquez S.L."/>
            <person name="Kruys A."/>
            <person name="Hutchinson M.I."/>
            <person name="Powell A.J."/>
            <person name="Barry K."/>
            <person name="Miller A.N."/>
            <person name="Grigoriev I.V."/>
            <person name="Debuchy R."/>
            <person name="Gladieux P."/>
            <person name="Thoren M.H."/>
            <person name="Johannesson H."/>
        </authorList>
    </citation>
    <scope>NUCLEOTIDE SEQUENCE</scope>
    <source>
        <strain evidence="2">CBS 731.68</strain>
    </source>
</reference>
<reference evidence="2" key="1">
    <citation type="journal article" date="2023" name="Mol. Phylogenet. Evol.">
        <title>Genome-scale phylogeny and comparative genomics of the fungal order Sordariales.</title>
        <authorList>
            <person name="Hensen N."/>
            <person name="Bonometti L."/>
            <person name="Westerberg I."/>
            <person name="Brannstrom I.O."/>
            <person name="Guillou S."/>
            <person name="Cros-Aarteil S."/>
            <person name="Calhoun S."/>
            <person name="Haridas S."/>
            <person name="Kuo A."/>
            <person name="Mondo S."/>
            <person name="Pangilinan J."/>
            <person name="Riley R."/>
            <person name="LaButti K."/>
            <person name="Andreopoulos B."/>
            <person name="Lipzen A."/>
            <person name="Chen C."/>
            <person name="Yan M."/>
            <person name="Daum C."/>
            <person name="Ng V."/>
            <person name="Clum A."/>
            <person name="Steindorff A."/>
            <person name="Ohm R.A."/>
            <person name="Martin F."/>
            <person name="Silar P."/>
            <person name="Natvig D.O."/>
            <person name="Lalanne C."/>
            <person name="Gautier V."/>
            <person name="Ament-Velasquez S.L."/>
            <person name="Kruys A."/>
            <person name="Hutchinson M.I."/>
            <person name="Powell A.J."/>
            <person name="Barry K."/>
            <person name="Miller A.N."/>
            <person name="Grigoriev I.V."/>
            <person name="Debuchy R."/>
            <person name="Gladieux P."/>
            <person name="Hiltunen Thoren M."/>
            <person name="Johannesson H."/>
        </authorList>
    </citation>
    <scope>NUCLEOTIDE SEQUENCE</scope>
    <source>
        <strain evidence="2">CBS 731.68</strain>
    </source>
</reference>
<dbReference type="RefSeq" id="XP_062644327.1">
    <property type="nucleotide sequence ID" value="XM_062785998.1"/>
</dbReference>
<protein>
    <submittedName>
        <fullName evidence="2">Uncharacterized protein</fullName>
    </submittedName>
</protein>
<keyword evidence="1" id="KW-1133">Transmembrane helix</keyword>
<dbReference type="Proteomes" id="UP001302602">
    <property type="component" value="Unassembled WGS sequence"/>
</dbReference>
<keyword evidence="1" id="KW-0472">Membrane</keyword>
<gene>
    <name evidence="2" type="ORF">N657DRAFT_157553</name>
</gene>
<keyword evidence="1" id="KW-0812">Transmembrane</keyword>
<feature type="transmembrane region" description="Helical" evidence="1">
    <location>
        <begin position="74"/>
        <end position="96"/>
    </location>
</feature>
<evidence type="ECO:0000313" key="3">
    <source>
        <dbReference type="Proteomes" id="UP001302602"/>
    </source>
</evidence>
<sequence length="648" mass="71670">MADAFFQTSIPVAHNAVKSIIFRFAELLMGLFIFKFFSLAAARFRHFTPYLMFAEGWIQRGLFMFSRGFSGATLLVLIFSLINTAASLYGTLLWALDSPGYIFRVYNSTVAEHRYALNPDASYVFSLPLDPVKLNQTTETLPKIMGAELFKSGFNMSLTGEVKRGKPETTEPTRHEGVGARIWLDEEGFSVSADTYASWPGVPPTIDGENLDFPYDCIQFDGGVARWNCTYHNAFAMGFFQAPLGRPEVHFDDESSKNYDSQYILANRVDNAWADYSKGSGTAVMMQVFTVTKGKRRHTFAETVFRATLLTNPGVLFARDDVDDLLRRAAGRNETARDAPMLGQIVEDILRAQDEGVSYNYGVNYAESDNTVIQNTWSYYRVLRTPDLKEEYSIVYTSATNITLIRSEDIENPPGPLEPCDKPFMNEAFGGQVRQTTCAGAAVLELDARFYGTVDTAAVMIINGLGYGRSNVSSESMDQRAMEWVWDNTPRMMDLLVARGYVVSVDPSLVGVSFEQMVVAMSGLQLFLSIFAGVLALAAWAALAYGADDGWSKSMLANLVHTTLYRGTAESKRAYMRAAPDVDMVVHGEGDYLVVDGKPVILHQPPETPVTPSVSMQYFGGNMPKEAMVSGVPVGSKAQGYQYAPVPQ</sequence>
<organism evidence="2 3">
    <name type="scientific">Parathielavia appendiculata</name>
    <dbReference type="NCBI Taxonomy" id="2587402"/>
    <lineage>
        <taxon>Eukaryota</taxon>
        <taxon>Fungi</taxon>
        <taxon>Dikarya</taxon>
        <taxon>Ascomycota</taxon>
        <taxon>Pezizomycotina</taxon>
        <taxon>Sordariomycetes</taxon>
        <taxon>Sordariomycetidae</taxon>
        <taxon>Sordariales</taxon>
        <taxon>Chaetomiaceae</taxon>
        <taxon>Parathielavia</taxon>
    </lineage>
</organism>
<comment type="caution">
    <text evidence="2">The sequence shown here is derived from an EMBL/GenBank/DDBJ whole genome shotgun (WGS) entry which is preliminary data.</text>
</comment>
<dbReference type="GeneID" id="87822764"/>
<accession>A0AAN6TV67</accession>
<evidence type="ECO:0000256" key="1">
    <source>
        <dbReference type="SAM" id="Phobius"/>
    </source>
</evidence>
<name>A0AAN6TV67_9PEZI</name>